<evidence type="ECO:0000256" key="4">
    <source>
        <dbReference type="ARBA" id="ARBA00023136"/>
    </source>
</evidence>
<evidence type="ECO:0000256" key="6">
    <source>
        <dbReference type="SAM" id="SignalP"/>
    </source>
</evidence>
<dbReference type="InterPro" id="IPR033985">
    <property type="entry name" value="SusD-like_N"/>
</dbReference>
<comment type="subcellular location">
    <subcellularLocation>
        <location evidence="1">Cell outer membrane</location>
    </subcellularLocation>
</comment>
<dbReference type="AlphaFoldDB" id="A0A6G8F3E8"/>
<keyword evidence="3 6" id="KW-0732">Signal</keyword>
<dbReference type="GO" id="GO:0009279">
    <property type="term" value="C:cell outer membrane"/>
    <property type="evidence" value="ECO:0007669"/>
    <property type="project" value="UniProtKB-SubCell"/>
</dbReference>
<dbReference type="SUPFAM" id="SSF48452">
    <property type="entry name" value="TPR-like"/>
    <property type="match status" value="1"/>
</dbReference>
<dbReference type="EMBL" id="MT002444">
    <property type="protein sequence ID" value="QIM10819.1"/>
    <property type="molecule type" value="Genomic_DNA"/>
</dbReference>
<keyword evidence="5" id="KW-0998">Cell outer membrane</keyword>
<evidence type="ECO:0000259" key="7">
    <source>
        <dbReference type="Pfam" id="PF07980"/>
    </source>
</evidence>
<evidence type="ECO:0000256" key="1">
    <source>
        <dbReference type="ARBA" id="ARBA00004442"/>
    </source>
</evidence>
<dbReference type="InterPro" id="IPR012944">
    <property type="entry name" value="SusD_RagB_dom"/>
</dbReference>
<evidence type="ECO:0000256" key="5">
    <source>
        <dbReference type="ARBA" id="ARBA00023237"/>
    </source>
</evidence>
<sequence>MNTKIYLKALLIAMTAGSLASCNDYLDKEPLSNATPENYFTQVSHLEAYANGRYTEVLPSSGNWSYGTYGGDLGTDNMVSQNYDDIYVPGKWKTSMNDVDNYTFTVINTINYFFDQVMPKYEAGEIVGEAAPIRHYIGEMHFFRAYQYFTMMQRYGDFPIITTCLSEDINVLSEASRRYPQNEVARFILEELDKAIELLSASNMATTRINADVARLIKSRVALYEGTWLKNFAGTPFVPGDKEWPGYQKGYNKDFKYQTGSVDAEANWFLDQAISAAKEVGDKAVLIQNTGVVPDKEAEAVEPLEAENPWLAMFATLDLSSNKEVLLWRQYSRALGIVHNIPVYAQKGNRACGSTRSLVQSFVMANGLPIYAAGSGYAGDDLISNVRKDRDPRLFVFLKEPGQKNILVPGSGGTHATPVEPYPLIMESNVENVYSTGYALRKGNYYSGTQCDNGNGSTACPVFRSVEALLNYIEAYYERYGTLDGTAQSYWTKIRARHTGLDQDFNKTIAATDMTIEAQTDWGAYTAGTVIDPVRFNIRRERRCELVAEDFRWMDLKRWRSFDQLMTTPYHVEGIHIWGTPMEKWYDKEELENTISSSKRSEYLRPFEAKEDSEVWDGLKWSMAHYLRPIPIFQMMLTAPDSKTVADSPIYQNPYWPTEPNMAATR</sequence>
<evidence type="ECO:0000259" key="8">
    <source>
        <dbReference type="Pfam" id="PF14322"/>
    </source>
</evidence>
<feature type="domain" description="SusD-like N-terminal" evidence="8">
    <location>
        <begin position="24"/>
        <end position="221"/>
    </location>
</feature>
<feature type="domain" description="RagB/SusD" evidence="7">
    <location>
        <begin position="343"/>
        <end position="656"/>
    </location>
</feature>
<feature type="signal peptide" evidence="6">
    <location>
        <begin position="1"/>
        <end position="20"/>
    </location>
</feature>
<dbReference type="InterPro" id="IPR011990">
    <property type="entry name" value="TPR-like_helical_dom_sf"/>
</dbReference>
<feature type="chain" id="PRO_5026029510" evidence="6">
    <location>
        <begin position="21"/>
        <end position="666"/>
    </location>
</feature>
<dbReference type="Pfam" id="PF07980">
    <property type="entry name" value="SusD_RagB"/>
    <property type="match status" value="1"/>
</dbReference>
<protein>
    <submittedName>
        <fullName evidence="9">Starch-binding protein</fullName>
    </submittedName>
</protein>
<accession>A0A6G8F3E8</accession>
<proteinExistence type="inferred from homology"/>
<gene>
    <name evidence="9" type="ORF">Muribac1_0280</name>
</gene>
<organism evidence="9">
    <name type="scientific">uncultured Muribaculaceae bacterium</name>
    <dbReference type="NCBI Taxonomy" id="2301481"/>
    <lineage>
        <taxon>Bacteria</taxon>
        <taxon>Pseudomonadati</taxon>
        <taxon>Bacteroidota</taxon>
        <taxon>Bacteroidia</taxon>
        <taxon>Bacteroidales</taxon>
        <taxon>Muribaculaceae</taxon>
        <taxon>environmental samples</taxon>
    </lineage>
</organism>
<dbReference type="Gene3D" id="1.25.40.390">
    <property type="match status" value="1"/>
</dbReference>
<dbReference type="Pfam" id="PF14322">
    <property type="entry name" value="SusD-like_3"/>
    <property type="match status" value="1"/>
</dbReference>
<evidence type="ECO:0000256" key="2">
    <source>
        <dbReference type="ARBA" id="ARBA00006275"/>
    </source>
</evidence>
<keyword evidence="4" id="KW-0472">Membrane</keyword>
<name>A0A6G8F3E8_9BACT</name>
<evidence type="ECO:0000256" key="3">
    <source>
        <dbReference type="ARBA" id="ARBA00022729"/>
    </source>
</evidence>
<reference evidence="9" key="1">
    <citation type="journal article" date="2020" name="J. ISSAAS">
        <title>Lactobacilli and other gastrointestinal microbiota of Peromyscus leucopus, reservoir host for agents of Lyme disease and other zoonoses in North America.</title>
        <authorList>
            <person name="Milovic A."/>
            <person name="Bassam K."/>
            <person name="Shao H."/>
            <person name="Chatzistamou I."/>
            <person name="Tufts D.M."/>
            <person name="Diuk-Wasser M."/>
            <person name="Barbour A.G."/>
        </authorList>
    </citation>
    <scope>NUCLEOTIDE SEQUENCE</scope>
    <source>
        <strain evidence="9">LL71</strain>
    </source>
</reference>
<comment type="similarity">
    <text evidence="2">Belongs to the SusD family.</text>
</comment>
<evidence type="ECO:0000313" key="9">
    <source>
        <dbReference type="EMBL" id="QIM10819.1"/>
    </source>
</evidence>
<dbReference type="PROSITE" id="PS51257">
    <property type="entry name" value="PROKAR_LIPOPROTEIN"/>
    <property type="match status" value="1"/>
</dbReference>